<dbReference type="AlphaFoldDB" id="X8J0X1"/>
<proteinExistence type="predicted"/>
<evidence type="ECO:0000256" key="1">
    <source>
        <dbReference type="SAM" id="MobiDB-lite"/>
    </source>
</evidence>
<feature type="region of interest" description="Disordered" evidence="1">
    <location>
        <begin position="353"/>
        <end position="378"/>
    </location>
</feature>
<comment type="caution">
    <text evidence="2">The sequence shown here is derived from an EMBL/GenBank/DDBJ whole genome shotgun (WGS) entry which is preliminary data.</text>
</comment>
<feature type="non-terminal residue" evidence="2">
    <location>
        <position position="408"/>
    </location>
</feature>
<reference evidence="3" key="1">
    <citation type="journal article" date="2014" name="Genome Announc.">
        <title>Draft genome sequence of the plant-pathogenic soil fungus Rhizoctonia solani anastomosis group 3 strain Rhs1AP.</title>
        <authorList>
            <person name="Cubeta M.A."/>
            <person name="Thomas E."/>
            <person name="Dean R.A."/>
            <person name="Jabaji S."/>
            <person name="Neate S.M."/>
            <person name="Tavantzis S."/>
            <person name="Toda T."/>
            <person name="Vilgalys R."/>
            <person name="Bharathan N."/>
            <person name="Fedorova-Abrams N."/>
            <person name="Pakala S.B."/>
            <person name="Pakala S.M."/>
            <person name="Zafar N."/>
            <person name="Joardar V."/>
            <person name="Losada L."/>
            <person name="Nierman W.C."/>
        </authorList>
    </citation>
    <scope>NUCLEOTIDE SEQUENCE [LARGE SCALE GENOMIC DNA]</scope>
    <source>
        <strain evidence="3">AG-3</strain>
    </source>
</reference>
<sequence>MLLHFLKIPWPCKCLGALVRCLRSGACSSTYFKFSEPDWIRSRRTPTQAQGAELSLKRKMLCKQKSLEEPLKYYQELAAVLPQLLLNHQVICGSQPALQGMLSVVYPNGLDNTIALGLHSALPAPDKLFTSIEDVFLGTLELANYWKIGNVVYAWLESVSHPNAWNFFKSSSPQAHIGPPPPRSRDSSRLGSDLVTHEFQSLDICADTMTNHDFVLLLNPVIRVNDFEFTLEVGSASLIYSAEFNYRSPWSEATSPRLASSATLSAPEVDCTVVDNATVSDSGSENFDEPEQGFDAMRDRYWDHFGASELLDGTTFDGSEQDGSRVLSEEPPLDSDGVPPLKDGQIWIRRHPSSGRSSDFLSHNTPVSQPQAQTTRPIVPPYFPFKTLDDFKQAEIFSDFGDTDGKIN</sequence>
<protein>
    <submittedName>
        <fullName evidence="2">Uncharacterized protein</fullName>
    </submittedName>
</protein>
<name>X8J0X1_9AGAM</name>
<feature type="compositionally biased region" description="Polar residues" evidence="1">
    <location>
        <begin position="354"/>
        <end position="376"/>
    </location>
</feature>
<evidence type="ECO:0000313" key="3">
    <source>
        <dbReference type="Proteomes" id="UP000030108"/>
    </source>
</evidence>
<evidence type="ECO:0000313" key="2">
    <source>
        <dbReference type="EMBL" id="EUC55134.1"/>
    </source>
</evidence>
<dbReference type="Proteomes" id="UP000030108">
    <property type="component" value="Unassembled WGS sequence"/>
</dbReference>
<accession>X8J0X1</accession>
<gene>
    <name evidence="2" type="ORF">RSOL_093710</name>
</gene>
<feature type="region of interest" description="Disordered" evidence="1">
    <location>
        <begin position="313"/>
        <end position="341"/>
    </location>
</feature>
<organism evidence="2 3">
    <name type="scientific">Rhizoctonia solani AG-3 Rhs1AP</name>
    <dbReference type="NCBI Taxonomy" id="1086054"/>
    <lineage>
        <taxon>Eukaryota</taxon>
        <taxon>Fungi</taxon>
        <taxon>Dikarya</taxon>
        <taxon>Basidiomycota</taxon>
        <taxon>Agaricomycotina</taxon>
        <taxon>Agaricomycetes</taxon>
        <taxon>Cantharellales</taxon>
        <taxon>Ceratobasidiaceae</taxon>
        <taxon>Rhizoctonia</taxon>
    </lineage>
</organism>
<dbReference type="EMBL" id="JATN01000322">
    <property type="protein sequence ID" value="EUC55134.1"/>
    <property type="molecule type" value="Genomic_DNA"/>
</dbReference>